<evidence type="ECO:0008006" key="3">
    <source>
        <dbReference type="Google" id="ProtNLM"/>
    </source>
</evidence>
<gene>
    <name evidence="1" type="ORF">KUCA_T00001287001</name>
</gene>
<reference evidence="1" key="2">
    <citation type="submission" date="2014-02" db="EMBL/GenBank/DDBJ databases">
        <title>Complete DNA sequence of /Kuraishia capsulata/ illustrates novel genomic features among budding yeasts (/Saccharomycotina/).</title>
        <authorList>
            <person name="Morales L."/>
            <person name="Noel B."/>
            <person name="Porcel B."/>
            <person name="Marcet-Houben M."/>
            <person name="Hullo M-F."/>
            <person name="Sacerdot C."/>
            <person name="Tekaia F."/>
            <person name="Leh-Louis V."/>
            <person name="Despons L."/>
            <person name="Khanna V."/>
            <person name="Aury J-M."/>
            <person name="Barbe V."/>
            <person name="Couloux A."/>
            <person name="Labadie K."/>
            <person name="Pelletier E."/>
            <person name="Souciet J-L."/>
            <person name="Boekhout T."/>
            <person name="Gabaldon T."/>
            <person name="Wincker P."/>
            <person name="Dujon B."/>
        </authorList>
    </citation>
    <scope>NUCLEOTIDE SEQUENCE</scope>
    <source>
        <strain evidence="1">CBS 1993</strain>
    </source>
</reference>
<dbReference type="AlphaFoldDB" id="W6MHQ4"/>
<dbReference type="GO" id="GO:0005686">
    <property type="term" value="C:U2 snRNP"/>
    <property type="evidence" value="ECO:0007669"/>
    <property type="project" value="TreeGrafter"/>
</dbReference>
<sequence length="99" mass="11675">MFLYFYFYFKLYTNIHFQADKIHEQQEFEHLKSKHIGLGNSDTSRDEWIRNIHRDTYSSLAGHSPSVDYISTALNKPKVQVKADLIEKMIQPVEPRGKS</sequence>
<dbReference type="GeneID" id="34518718"/>
<dbReference type="PANTHER" id="PTHR20978:SF0">
    <property type="entry name" value="SPLICING FACTOR 3B SUBUNIT 5"/>
    <property type="match status" value="1"/>
</dbReference>
<dbReference type="GO" id="GO:0000398">
    <property type="term" value="P:mRNA splicing, via spliceosome"/>
    <property type="evidence" value="ECO:0007669"/>
    <property type="project" value="TreeGrafter"/>
</dbReference>
<accession>W6MHQ4</accession>
<dbReference type="InterPro" id="IPR009846">
    <property type="entry name" value="SF3b5/RDS3-10"/>
</dbReference>
<dbReference type="Proteomes" id="UP000019384">
    <property type="component" value="Unassembled WGS sequence"/>
</dbReference>
<dbReference type="Pfam" id="PF07189">
    <property type="entry name" value="SF3b10"/>
    <property type="match status" value="1"/>
</dbReference>
<dbReference type="PANTHER" id="PTHR20978">
    <property type="entry name" value="SPLICING FACTOR 3B SUBUNIT 5"/>
    <property type="match status" value="1"/>
</dbReference>
<reference evidence="1" key="1">
    <citation type="submission" date="2013-12" db="EMBL/GenBank/DDBJ databases">
        <authorList>
            <person name="Genoscope - CEA"/>
        </authorList>
    </citation>
    <scope>NUCLEOTIDE SEQUENCE</scope>
    <source>
        <strain evidence="1">CBS 1993</strain>
    </source>
</reference>
<protein>
    <recommendedName>
        <fullName evidence="3">Splicing factor subunit</fullName>
    </recommendedName>
</protein>
<evidence type="ECO:0000313" key="2">
    <source>
        <dbReference type="Proteomes" id="UP000019384"/>
    </source>
</evidence>
<keyword evidence="2" id="KW-1185">Reference proteome</keyword>
<dbReference type="OrthoDB" id="274726at2759"/>
<dbReference type="HOGENOM" id="CLU_138804_4_0_1"/>
<dbReference type="STRING" id="1382522.W6MHQ4"/>
<name>W6MHQ4_9ASCO</name>
<dbReference type="RefSeq" id="XP_022457330.1">
    <property type="nucleotide sequence ID" value="XM_022603449.1"/>
</dbReference>
<proteinExistence type="predicted"/>
<dbReference type="GO" id="GO:0071011">
    <property type="term" value="C:precatalytic spliceosome"/>
    <property type="evidence" value="ECO:0007669"/>
    <property type="project" value="TreeGrafter"/>
</dbReference>
<dbReference type="EMBL" id="HG793126">
    <property type="protein sequence ID" value="CDK25318.1"/>
    <property type="molecule type" value="Genomic_DNA"/>
</dbReference>
<evidence type="ECO:0000313" key="1">
    <source>
        <dbReference type="EMBL" id="CDK25318.1"/>
    </source>
</evidence>
<organism evidence="1 2">
    <name type="scientific">Kuraishia capsulata CBS 1993</name>
    <dbReference type="NCBI Taxonomy" id="1382522"/>
    <lineage>
        <taxon>Eukaryota</taxon>
        <taxon>Fungi</taxon>
        <taxon>Dikarya</taxon>
        <taxon>Ascomycota</taxon>
        <taxon>Saccharomycotina</taxon>
        <taxon>Pichiomycetes</taxon>
        <taxon>Pichiales</taxon>
        <taxon>Pichiaceae</taxon>
        <taxon>Kuraishia</taxon>
    </lineage>
</organism>